<gene>
    <name evidence="2" type="ORF">NS331_19040</name>
</gene>
<accession>A0A147GPJ9</accession>
<sequence length="70" mass="7698">MQQLSIATAPLSTPPADPAEMPVQPDRSVPPIPGQQPPSPVLPAMRAKLAMHMRAHRDFMLAASFRWRTV</sequence>
<evidence type="ECO:0000256" key="1">
    <source>
        <dbReference type="SAM" id="MobiDB-lite"/>
    </source>
</evidence>
<evidence type="ECO:0000313" key="3">
    <source>
        <dbReference type="Proteomes" id="UP000072741"/>
    </source>
</evidence>
<reference evidence="2 3" key="1">
    <citation type="journal article" date="2016" name="Front. Microbiol.">
        <title>Genomic Resource of Rice Seed Associated Bacteria.</title>
        <authorList>
            <person name="Midha S."/>
            <person name="Bansal K."/>
            <person name="Sharma S."/>
            <person name="Kumar N."/>
            <person name="Patil P.P."/>
            <person name="Chaudhry V."/>
            <person name="Patil P.B."/>
        </authorList>
    </citation>
    <scope>NUCLEOTIDE SEQUENCE [LARGE SCALE GENOMIC DNA]</scope>
    <source>
        <strain evidence="2 3">NS331</strain>
    </source>
</reference>
<keyword evidence="3" id="KW-1185">Reference proteome</keyword>
<dbReference type="RefSeq" id="WP_058643523.1">
    <property type="nucleotide sequence ID" value="NZ_LDSL01000129.1"/>
</dbReference>
<comment type="caution">
    <text evidence="2">The sequence shown here is derived from an EMBL/GenBank/DDBJ whole genome shotgun (WGS) entry which is preliminary data.</text>
</comment>
<evidence type="ECO:0000313" key="2">
    <source>
        <dbReference type="EMBL" id="KTT16201.1"/>
    </source>
</evidence>
<organism evidence="2 3">
    <name type="scientific">Pseudacidovorax intermedius</name>
    <dbReference type="NCBI Taxonomy" id="433924"/>
    <lineage>
        <taxon>Bacteria</taxon>
        <taxon>Pseudomonadati</taxon>
        <taxon>Pseudomonadota</taxon>
        <taxon>Betaproteobacteria</taxon>
        <taxon>Burkholderiales</taxon>
        <taxon>Comamonadaceae</taxon>
        <taxon>Pseudacidovorax</taxon>
    </lineage>
</organism>
<protein>
    <submittedName>
        <fullName evidence="2">Uncharacterized protein</fullName>
    </submittedName>
</protein>
<name>A0A147GPJ9_9BURK</name>
<proteinExistence type="predicted"/>
<dbReference type="EMBL" id="LDSL01000129">
    <property type="protein sequence ID" value="KTT16201.1"/>
    <property type="molecule type" value="Genomic_DNA"/>
</dbReference>
<feature type="compositionally biased region" description="Pro residues" evidence="1">
    <location>
        <begin position="28"/>
        <end position="41"/>
    </location>
</feature>
<dbReference type="Proteomes" id="UP000072741">
    <property type="component" value="Unassembled WGS sequence"/>
</dbReference>
<dbReference type="AlphaFoldDB" id="A0A147GPJ9"/>
<feature type="region of interest" description="Disordered" evidence="1">
    <location>
        <begin position="1"/>
        <end position="41"/>
    </location>
</feature>